<dbReference type="Pfam" id="PF03372">
    <property type="entry name" value="Exo_endo_phos"/>
    <property type="match status" value="1"/>
</dbReference>
<evidence type="ECO:0008006" key="6">
    <source>
        <dbReference type="Google" id="ProtNLM"/>
    </source>
</evidence>
<evidence type="ECO:0000313" key="4">
    <source>
        <dbReference type="EMBL" id="MQM21407.1"/>
    </source>
</evidence>
<dbReference type="Gene3D" id="3.30.420.10">
    <property type="entry name" value="Ribonuclease H-like superfamily/Ribonuclease H"/>
    <property type="match status" value="1"/>
</dbReference>
<feature type="domain" description="Endonuclease/exonuclease/phosphatase" evidence="1">
    <location>
        <begin position="7"/>
        <end position="103"/>
    </location>
</feature>
<accession>A0A843XR82</accession>
<dbReference type="InterPro" id="IPR002156">
    <property type="entry name" value="RNaseH_domain"/>
</dbReference>
<dbReference type="Proteomes" id="UP000652761">
    <property type="component" value="Unassembled WGS sequence"/>
</dbReference>
<dbReference type="EMBL" id="NMUH01010992">
    <property type="protein sequence ID" value="MQM21407.1"/>
    <property type="molecule type" value="Genomic_DNA"/>
</dbReference>
<dbReference type="CDD" id="cd06222">
    <property type="entry name" value="RNase_H_like"/>
    <property type="match status" value="1"/>
</dbReference>
<protein>
    <recommendedName>
        <fullName evidence="6">RNase H type-1 domain-containing protein</fullName>
    </recommendedName>
</protein>
<evidence type="ECO:0000259" key="2">
    <source>
        <dbReference type="Pfam" id="PF13456"/>
    </source>
</evidence>
<dbReference type="InterPro" id="IPR012337">
    <property type="entry name" value="RNaseH-like_sf"/>
</dbReference>
<dbReference type="Gene3D" id="3.60.10.10">
    <property type="entry name" value="Endonuclease/exonuclease/phosphatase"/>
    <property type="match status" value="1"/>
</dbReference>
<name>A0A843XR82_COLES</name>
<dbReference type="Pfam" id="PF13966">
    <property type="entry name" value="zf-RVT"/>
    <property type="match status" value="1"/>
</dbReference>
<dbReference type="InterPro" id="IPR026960">
    <property type="entry name" value="RVT-Znf"/>
</dbReference>
<dbReference type="SUPFAM" id="SSF56219">
    <property type="entry name" value="DNase I-like"/>
    <property type="match status" value="1"/>
</dbReference>
<dbReference type="PANTHER" id="PTHR47723:SF19">
    <property type="entry name" value="POLYNUCLEOTIDYL TRANSFERASE, RIBONUCLEASE H-LIKE SUPERFAMILY PROTEIN"/>
    <property type="match status" value="1"/>
</dbReference>
<dbReference type="InterPro" id="IPR036397">
    <property type="entry name" value="RNaseH_sf"/>
</dbReference>
<dbReference type="OrthoDB" id="685803at2759"/>
<organism evidence="4 5">
    <name type="scientific">Colocasia esculenta</name>
    <name type="common">Wild taro</name>
    <name type="synonym">Arum esculentum</name>
    <dbReference type="NCBI Taxonomy" id="4460"/>
    <lineage>
        <taxon>Eukaryota</taxon>
        <taxon>Viridiplantae</taxon>
        <taxon>Streptophyta</taxon>
        <taxon>Embryophyta</taxon>
        <taxon>Tracheophyta</taxon>
        <taxon>Spermatophyta</taxon>
        <taxon>Magnoliopsida</taxon>
        <taxon>Liliopsida</taxon>
        <taxon>Araceae</taxon>
        <taxon>Aroideae</taxon>
        <taxon>Colocasieae</taxon>
        <taxon>Colocasia</taxon>
    </lineage>
</organism>
<sequence>MIDFSNSCTAPWLVGGDFNSYLALHEKKGGRKVLSRSVLDFQACVSTAGIEDAGFRGSKYTWYNGQKQNGIWSRIDRLFFNAEWTISCPAIQVQHLDKACSDHNPLLISSSTQNKKGPSRFTFQQMWCSHEKFLADSTTAWRMGPASSYPMLNIVQKLKHMRNFYRTWNKEVFGNVSMNIQQAEASFATAQRTYEEENSQMNYTNFIQAKENLEKVLAQEEKLWWQKSRIKWLKDGDHNTKFFHAYAITQRRHSHVSKLHKQDGSVVEGDDKIAAMFVEHFTEAFRSAPHHVRPEILAHIPSLLTEGDNSMLLMSFLNSYEDASGQLINKQKSSFYVPKHATESLIQRIIKTTGFIRAKLPIKYLRVSIYFGRQKPAHFAHIISKTVKMPLKEFIPEDIWNNMTHKDCTVHQAFTNPMRTQLQTALQYCPNQLLSQFLITNEKKDTWIWSSTANGIFSTKSVRSILAPATSQQWAALWSPHTPLKWSVLLWRLMLNIIPVDETIKGKGVPLVSKCSCCSQPQEESALHHFFRSTTTNQIWSELFHLLNFSNMGINAVPDGVTAFLARPEVMATVGRLTHCTFMAVLWEIWCSRNAARQQGKEMSAKHIINRSMFSIRAICTSFKFQKIPQPWLAALRQNESGQVNLKTRIPSIVPWLTPPPGCLKLNVDGAFKMTSGEAGGGGILHDHEGNMCWAFSRAYHDLNSSLAAEALALRDGLSICCSKGITEVLVEADSLNLLQIVTKQTACPWEFACILQHITAKTQNLKAVISHTPREANRVADCLASFAKSYHHLVIWDLWTDLPTLVKEPYHSDKVGYPPIRS</sequence>
<dbReference type="PANTHER" id="PTHR47723">
    <property type="entry name" value="OS05G0353850 PROTEIN"/>
    <property type="match status" value="1"/>
</dbReference>
<comment type="caution">
    <text evidence="4">The sequence shown here is derived from an EMBL/GenBank/DDBJ whole genome shotgun (WGS) entry which is preliminary data.</text>
</comment>
<evidence type="ECO:0000313" key="5">
    <source>
        <dbReference type="Proteomes" id="UP000652761"/>
    </source>
</evidence>
<feature type="domain" description="Reverse transcriptase zinc-binding" evidence="3">
    <location>
        <begin position="457"/>
        <end position="540"/>
    </location>
</feature>
<dbReference type="GO" id="GO:0004523">
    <property type="term" value="F:RNA-DNA hybrid ribonuclease activity"/>
    <property type="evidence" value="ECO:0007669"/>
    <property type="project" value="InterPro"/>
</dbReference>
<dbReference type="InterPro" id="IPR044730">
    <property type="entry name" value="RNase_H-like_dom_plant"/>
</dbReference>
<dbReference type="InterPro" id="IPR053151">
    <property type="entry name" value="RNase_H-like"/>
</dbReference>
<keyword evidence="5" id="KW-1185">Reference proteome</keyword>
<dbReference type="Pfam" id="PF13456">
    <property type="entry name" value="RVT_3"/>
    <property type="match status" value="1"/>
</dbReference>
<dbReference type="AlphaFoldDB" id="A0A843XR82"/>
<feature type="domain" description="RNase H type-1" evidence="2">
    <location>
        <begin position="667"/>
        <end position="788"/>
    </location>
</feature>
<evidence type="ECO:0000259" key="3">
    <source>
        <dbReference type="Pfam" id="PF13966"/>
    </source>
</evidence>
<dbReference type="SUPFAM" id="SSF53098">
    <property type="entry name" value="Ribonuclease H-like"/>
    <property type="match status" value="1"/>
</dbReference>
<proteinExistence type="predicted"/>
<dbReference type="InterPro" id="IPR005135">
    <property type="entry name" value="Endo/exonuclease/phosphatase"/>
</dbReference>
<dbReference type="InterPro" id="IPR036691">
    <property type="entry name" value="Endo/exonu/phosph_ase_sf"/>
</dbReference>
<gene>
    <name evidence="4" type="ORF">Taro_054447</name>
</gene>
<dbReference type="GO" id="GO:0003676">
    <property type="term" value="F:nucleic acid binding"/>
    <property type="evidence" value="ECO:0007669"/>
    <property type="project" value="InterPro"/>
</dbReference>
<evidence type="ECO:0000259" key="1">
    <source>
        <dbReference type="Pfam" id="PF03372"/>
    </source>
</evidence>
<reference evidence="4" key="1">
    <citation type="submission" date="2017-07" db="EMBL/GenBank/DDBJ databases">
        <title>Taro Niue Genome Assembly and Annotation.</title>
        <authorList>
            <person name="Atibalentja N."/>
            <person name="Keating K."/>
            <person name="Fields C.J."/>
        </authorList>
    </citation>
    <scope>NUCLEOTIDE SEQUENCE</scope>
    <source>
        <strain evidence="4">Niue_2</strain>
        <tissue evidence="4">Leaf</tissue>
    </source>
</reference>